<organism evidence="4 5">
    <name type="scientific">Paramagnetospirillum kuznetsovii</name>
    <dbReference type="NCBI Taxonomy" id="2053833"/>
    <lineage>
        <taxon>Bacteria</taxon>
        <taxon>Pseudomonadati</taxon>
        <taxon>Pseudomonadota</taxon>
        <taxon>Alphaproteobacteria</taxon>
        <taxon>Rhodospirillales</taxon>
        <taxon>Magnetospirillaceae</taxon>
        <taxon>Paramagnetospirillum</taxon>
    </lineage>
</organism>
<protein>
    <recommendedName>
        <fullName evidence="3">Thioesterase domain-containing protein</fullName>
    </recommendedName>
</protein>
<evidence type="ECO:0000313" key="5">
    <source>
        <dbReference type="Proteomes" id="UP000251075"/>
    </source>
</evidence>
<dbReference type="PANTHER" id="PTHR31793">
    <property type="entry name" value="4-HYDROXYBENZOYL-COA THIOESTERASE FAMILY MEMBER"/>
    <property type="match status" value="1"/>
</dbReference>
<dbReference type="Pfam" id="PF03061">
    <property type="entry name" value="4HBT"/>
    <property type="match status" value="1"/>
</dbReference>
<dbReference type="FunFam" id="3.10.129.10:FF:000004">
    <property type="entry name" value="Tol-pal system-associated acyl-CoA thioesterase"/>
    <property type="match status" value="1"/>
</dbReference>
<dbReference type="InterPro" id="IPR050563">
    <property type="entry name" value="4-hydroxybenzoyl-CoA_TE"/>
</dbReference>
<dbReference type="NCBIfam" id="TIGR00051">
    <property type="entry name" value="YbgC/FadM family acyl-CoA thioesterase"/>
    <property type="match status" value="1"/>
</dbReference>
<name>A0A364NTT0_9PROT</name>
<keyword evidence="5" id="KW-1185">Reference proteome</keyword>
<dbReference type="AlphaFoldDB" id="A0A364NTT0"/>
<feature type="domain" description="Thioesterase" evidence="3">
    <location>
        <begin position="38"/>
        <end position="123"/>
    </location>
</feature>
<dbReference type="InterPro" id="IPR008272">
    <property type="entry name" value="HB-CoA_thioesterase_AS"/>
</dbReference>
<comment type="similarity">
    <text evidence="1">Belongs to the 4-hydroxybenzoyl-CoA thioesterase family.</text>
</comment>
<evidence type="ECO:0000256" key="1">
    <source>
        <dbReference type="ARBA" id="ARBA00005953"/>
    </source>
</evidence>
<dbReference type="Proteomes" id="UP000251075">
    <property type="component" value="Unassembled WGS sequence"/>
</dbReference>
<sequence>MAALRSAGFQPAPGRERDAMTRLHAFPIRVYYEDTDAGGIVYHSNYLNFAERARTELVREMGISQRALLEEGGGFAFAVRGANIDFIRPAKLDDLLRVETQVMAVGGASVELRQAIKREPEGTEVVRIDVRLGYITLSGKPARIPAGVRDLFGNWISERR</sequence>
<dbReference type="GO" id="GO:0047617">
    <property type="term" value="F:fatty acyl-CoA hydrolase activity"/>
    <property type="evidence" value="ECO:0007669"/>
    <property type="project" value="TreeGrafter"/>
</dbReference>
<dbReference type="InterPro" id="IPR006684">
    <property type="entry name" value="YbgC/YbaW"/>
</dbReference>
<accession>A0A364NTT0</accession>
<dbReference type="InterPro" id="IPR029069">
    <property type="entry name" value="HotDog_dom_sf"/>
</dbReference>
<keyword evidence="2" id="KW-0378">Hydrolase</keyword>
<dbReference type="Gene3D" id="3.10.129.10">
    <property type="entry name" value="Hotdog Thioesterase"/>
    <property type="match status" value="1"/>
</dbReference>
<dbReference type="EMBL" id="PGTO01000022">
    <property type="protein sequence ID" value="RAU20493.1"/>
    <property type="molecule type" value="Genomic_DNA"/>
</dbReference>
<evidence type="ECO:0000256" key="2">
    <source>
        <dbReference type="ARBA" id="ARBA00022801"/>
    </source>
</evidence>
<dbReference type="PANTHER" id="PTHR31793:SF37">
    <property type="entry name" value="ACYL-COA THIOESTER HYDROLASE YBGC"/>
    <property type="match status" value="1"/>
</dbReference>
<evidence type="ECO:0000313" key="4">
    <source>
        <dbReference type="EMBL" id="RAU20493.1"/>
    </source>
</evidence>
<gene>
    <name evidence="4" type="ORF">CU669_18295</name>
</gene>
<evidence type="ECO:0000259" key="3">
    <source>
        <dbReference type="Pfam" id="PF03061"/>
    </source>
</evidence>
<reference evidence="4 5" key="1">
    <citation type="submission" date="2017-11" db="EMBL/GenBank/DDBJ databases">
        <title>Draft genome sequence of magnetotactic bacterium Magnetospirillum kuznetsovii LBB-42.</title>
        <authorList>
            <person name="Grouzdev D.S."/>
            <person name="Rysina M.S."/>
            <person name="Baslerov R.V."/>
            <person name="Koziaeva V."/>
        </authorList>
    </citation>
    <scope>NUCLEOTIDE SEQUENCE [LARGE SCALE GENOMIC DNA]</scope>
    <source>
        <strain evidence="4 5">LBB-42</strain>
    </source>
</reference>
<comment type="caution">
    <text evidence="4">The sequence shown here is derived from an EMBL/GenBank/DDBJ whole genome shotgun (WGS) entry which is preliminary data.</text>
</comment>
<proteinExistence type="inferred from homology"/>
<dbReference type="OrthoDB" id="9808429at2"/>
<dbReference type="SUPFAM" id="SSF54637">
    <property type="entry name" value="Thioesterase/thiol ester dehydrase-isomerase"/>
    <property type="match status" value="1"/>
</dbReference>
<dbReference type="InterPro" id="IPR006683">
    <property type="entry name" value="Thioestr_dom"/>
</dbReference>
<dbReference type="PIRSF" id="PIRSF003230">
    <property type="entry name" value="YbgC"/>
    <property type="match status" value="1"/>
</dbReference>
<dbReference type="CDD" id="cd00586">
    <property type="entry name" value="4HBT"/>
    <property type="match status" value="1"/>
</dbReference>
<dbReference type="PROSITE" id="PS01328">
    <property type="entry name" value="4HBCOA_THIOESTERASE"/>
    <property type="match status" value="1"/>
</dbReference>